<accession>R6WFP2</accession>
<protein>
    <submittedName>
        <fullName evidence="2">Uncharacterized protein</fullName>
    </submittedName>
</protein>
<organism evidence="2">
    <name type="scientific">Phascolarctobacterium succinatutens CAG:287</name>
    <dbReference type="NCBI Taxonomy" id="1263101"/>
    <lineage>
        <taxon>Bacteria</taxon>
        <taxon>Bacillati</taxon>
        <taxon>Bacillota</taxon>
        <taxon>Negativicutes</taxon>
        <taxon>Acidaminococcales</taxon>
        <taxon>Acidaminococcaceae</taxon>
        <taxon>Phascolarctobacterium</taxon>
    </lineage>
</organism>
<keyword evidence="1" id="KW-0812">Transmembrane</keyword>
<reference evidence="2" key="1">
    <citation type="submission" date="2012-11" db="EMBL/GenBank/DDBJ databases">
        <title>Dependencies among metagenomic species, viruses, plasmids and units of genetic variation.</title>
        <authorList>
            <person name="Nielsen H.B."/>
            <person name="Almeida M."/>
            <person name="Juncker A.S."/>
            <person name="Rasmussen S."/>
            <person name="Li J."/>
            <person name="Sunagawa S."/>
            <person name="Plichta D."/>
            <person name="Gautier L."/>
            <person name="Le Chatelier E."/>
            <person name="Peletier E."/>
            <person name="Bonde I."/>
            <person name="Nielsen T."/>
            <person name="Manichanh C."/>
            <person name="Arumugam M."/>
            <person name="Batto J."/>
            <person name="Santos M.B.Q.D."/>
            <person name="Blom N."/>
            <person name="Borruel N."/>
            <person name="Burgdorf K.S."/>
            <person name="Boumezbeur F."/>
            <person name="Casellas F."/>
            <person name="Dore J."/>
            <person name="Guarner F."/>
            <person name="Hansen T."/>
            <person name="Hildebrand F."/>
            <person name="Kaas R.S."/>
            <person name="Kennedy S."/>
            <person name="Kristiansen K."/>
            <person name="Kultima J.R."/>
            <person name="Leonard P."/>
            <person name="Levenez F."/>
            <person name="Lund O."/>
            <person name="Moumen B."/>
            <person name="Le Paslier D."/>
            <person name="Pons N."/>
            <person name="Pedersen O."/>
            <person name="Prifti E."/>
            <person name="Qin J."/>
            <person name="Raes J."/>
            <person name="Tap J."/>
            <person name="Tims S."/>
            <person name="Ussery D.W."/>
            <person name="Yamada T."/>
            <person name="MetaHit consortium"/>
            <person name="Renault P."/>
            <person name="Sicheritz-Ponten T."/>
            <person name="Bork P."/>
            <person name="Wang J."/>
            <person name="Brunak S."/>
            <person name="Ehrlich S.D."/>
        </authorList>
    </citation>
    <scope>NUCLEOTIDE SEQUENCE [LARGE SCALE GENOMIC DNA]</scope>
</reference>
<comment type="caution">
    <text evidence="2">The sequence shown here is derived from an EMBL/GenBank/DDBJ whole genome shotgun (WGS) entry which is preliminary data.</text>
</comment>
<sequence length="138" mass="15992">MVTHKSIVYILLTEVIVFCLCIFSPNTRNLVEEDYAISHMDIALEKVLRLDLPKSDISNFYISFNPGKSSGRVAVINMSFNSNMGFDEISEAIFNKHDGYKLSKRNGDTSRVYIDNRLEYRIQYIKDIHKYNIMVTLL</sequence>
<keyword evidence="1" id="KW-1133">Transmembrane helix</keyword>
<dbReference type="Proteomes" id="UP000014937">
    <property type="component" value="Unassembled WGS sequence"/>
</dbReference>
<dbReference type="HOGENOM" id="CLU_1853338_0_0_9"/>
<name>R6WFP2_9FIRM</name>
<dbReference type="RefSeq" id="WP_021720756.1">
    <property type="nucleotide sequence ID" value="NZ_FR892813.1"/>
</dbReference>
<keyword evidence="1" id="KW-0472">Membrane</keyword>
<gene>
    <name evidence="2" type="ORF">BN587_01718</name>
</gene>
<evidence type="ECO:0000313" key="2">
    <source>
        <dbReference type="EMBL" id="CDD09918.1"/>
    </source>
</evidence>
<dbReference type="AlphaFoldDB" id="R6WFP2"/>
<evidence type="ECO:0000256" key="1">
    <source>
        <dbReference type="SAM" id="Phobius"/>
    </source>
</evidence>
<feature type="transmembrane region" description="Helical" evidence="1">
    <location>
        <begin position="6"/>
        <end position="23"/>
    </location>
</feature>
<dbReference type="EMBL" id="CBGL010000018">
    <property type="protein sequence ID" value="CDD09918.1"/>
    <property type="molecule type" value="Genomic_DNA"/>
</dbReference>
<proteinExistence type="predicted"/>